<proteinExistence type="predicted"/>
<feature type="domain" description="DUF1653" evidence="1">
    <location>
        <begin position="16"/>
        <end position="76"/>
    </location>
</feature>
<comment type="caution">
    <text evidence="2">The sequence shown here is derived from an EMBL/GenBank/DDBJ whole genome shotgun (WGS) entry which is preliminary data.</text>
</comment>
<dbReference type="Proteomes" id="UP000011682">
    <property type="component" value="Unassembled WGS sequence"/>
</dbReference>
<evidence type="ECO:0000313" key="3">
    <source>
        <dbReference type="Proteomes" id="UP000011682"/>
    </source>
</evidence>
<sequence length="80" mass="9634">MSHHPPVQPLPQEPLGRFRHYRGGEYEVICYARHSETEEELVVYRQLHPDTGFWVRPKMMFFEDVEHEGVLQPRFRKIEG</sequence>
<evidence type="ECO:0000313" key="2">
    <source>
        <dbReference type="EMBL" id="EPX60417.1"/>
    </source>
</evidence>
<keyword evidence="3" id="KW-1185">Reference proteome</keyword>
<dbReference type="RefSeq" id="WP_020918218.1">
    <property type="nucleotide sequence ID" value="NZ_ANAH02000013.1"/>
</dbReference>
<dbReference type="eggNOG" id="COG4728">
    <property type="taxonomic scope" value="Bacteria"/>
</dbReference>
<dbReference type="OrthoDB" id="371169at2"/>
<name>S9PDM2_CYSF2</name>
<dbReference type="EMBL" id="ANAH02000013">
    <property type="protein sequence ID" value="EPX60417.1"/>
    <property type="molecule type" value="Genomic_DNA"/>
</dbReference>
<dbReference type="InterPro" id="IPR037135">
    <property type="entry name" value="DUF1653-like_dom_sf"/>
</dbReference>
<gene>
    <name evidence="2" type="ORF">D187_001904</name>
</gene>
<dbReference type="Pfam" id="PF07866">
    <property type="entry name" value="DUF1653"/>
    <property type="match status" value="1"/>
</dbReference>
<protein>
    <recommendedName>
        <fullName evidence="1">DUF1653 domain-containing protein</fullName>
    </recommendedName>
</protein>
<dbReference type="AlphaFoldDB" id="S9PDM2"/>
<dbReference type="InterPro" id="IPR023387">
    <property type="entry name" value="DUF1653-like_dom"/>
</dbReference>
<evidence type="ECO:0000259" key="1">
    <source>
        <dbReference type="Pfam" id="PF07866"/>
    </source>
</evidence>
<dbReference type="Gene3D" id="2.30.30.320">
    <property type="entry name" value="DUF1653-like domain"/>
    <property type="match status" value="1"/>
</dbReference>
<reference evidence="2" key="1">
    <citation type="submission" date="2013-05" db="EMBL/GenBank/DDBJ databases">
        <title>Genome assembly of Cystobacter fuscus DSM 2262.</title>
        <authorList>
            <person name="Sharma G."/>
            <person name="Khatri I."/>
            <person name="Kaur C."/>
            <person name="Mayilraj S."/>
            <person name="Subramanian S."/>
        </authorList>
    </citation>
    <scope>NUCLEOTIDE SEQUENCE [LARGE SCALE GENOMIC DNA]</scope>
    <source>
        <strain evidence="2">DSM 2262</strain>
    </source>
</reference>
<organism evidence="2 3">
    <name type="scientific">Cystobacter fuscus (strain ATCC 25194 / DSM 2262 / NBRC 100088 / M29)</name>
    <dbReference type="NCBI Taxonomy" id="1242864"/>
    <lineage>
        <taxon>Bacteria</taxon>
        <taxon>Pseudomonadati</taxon>
        <taxon>Myxococcota</taxon>
        <taxon>Myxococcia</taxon>
        <taxon>Myxococcales</taxon>
        <taxon>Cystobacterineae</taxon>
        <taxon>Archangiaceae</taxon>
        <taxon>Cystobacter</taxon>
    </lineage>
</organism>
<accession>S9PDM2</accession>